<feature type="compositionally biased region" description="Low complexity" evidence="1">
    <location>
        <begin position="58"/>
        <end position="69"/>
    </location>
</feature>
<feature type="compositionally biased region" description="Low complexity" evidence="1">
    <location>
        <begin position="172"/>
        <end position="187"/>
    </location>
</feature>
<proteinExistence type="predicted"/>
<comment type="caution">
    <text evidence="2">The sequence shown here is derived from an EMBL/GenBank/DDBJ whole genome shotgun (WGS) entry which is preliminary data.</text>
</comment>
<feature type="region of interest" description="Disordered" evidence="1">
    <location>
        <begin position="239"/>
        <end position="261"/>
    </location>
</feature>
<gene>
    <name evidence="2" type="ORF">DFH08DRAFT_1051712</name>
</gene>
<feature type="compositionally biased region" description="Pro residues" evidence="1">
    <location>
        <begin position="28"/>
        <end position="44"/>
    </location>
</feature>
<protein>
    <submittedName>
        <fullName evidence="2">Uncharacterized protein</fullName>
    </submittedName>
</protein>
<organism evidence="2 3">
    <name type="scientific">Mycena albidolilacea</name>
    <dbReference type="NCBI Taxonomy" id="1033008"/>
    <lineage>
        <taxon>Eukaryota</taxon>
        <taxon>Fungi</taxon>
        <taxon>Dikarya</taxon>
        <taxon>Basidiomycota</taxon>
        <taxon>Agaricomycotina</taxon>
        <taxon>Agaricomycetes</taxon>
        <taxon>Agaricomycetidae</taxon>
        <taxon>Agaricales</taxon>
        <taxon>Marasmiineae</taxon>
        <taxon>Mycenaceae</taxon>
        <taxon>Mycena</taxon>
    </lineage>
</organism>
<feature type="compositionally biased region" description="Low complexity" evidence="1">
    <location>
        <begin position="141"/>
        <end position="151"/>
    </location>
</feature>
<feature type="region of interest" description="Disordered" evidence="1">
    <location>
        <begin position="1"/>
        <end position="214"/>
    </location>
</feature>
<reference evidence="2" key="1">
    <citation type="submission" date="2023-03" db="EMBL/GenBank/DDBJ databases">
        <title>Massive genome expansion in bonnet fungi (Mycena s.s.) driven by repeated elements and novel gene families across ecological guilds.</title>
        <authorList>
            <consortium name="Lawrence Berkeley National Laboratory"/>
            <person name="Harder C.B."/>
            <person name="Miyauchi S."/>
            <person name="Viragh M."/>
            <person name="Kuo A."/>
            <person name="Thoen E."/>
            <person name="Andreopoulos B."/>
            <person name="Lu D."/>
            <person name="Skrede I."/>
            <person name="Drula E."/>
            <person name="Henrissat B."/>
            <person name="Morin E."/>
            <person name="Kohler A."/>
            <person name="Barry K."/>
            <person name="LaButti K."/>
            <person name="Morin E."/>
            <person name="Salamov A."/>
            <person name="Lipzen A."/>
            <person name="Mereny Z."/>
            <person name="Hegedus B."/>
            <person name="Baldrian P."/>
            <person name="Stursova M."/>
            <person name="Weitz H."/>
            <person name="Taylor A."/>
            <person name="Grigoriev I.V."/>
            <person name="Nagy L.G."/>
            <person name="Martin F."/>
            <person name="Kauserud H."/>
        </authorList>
    </citation>
    <scope>NUCLEOTIDE SEQUENCE</scope>
    <source>
        <strain evidence="2">CBHHK002</strain>
    </source>
</reference>
<sequence length="261" mass="28146">MDRPLGPRQPPERNAAYEDIFGRRPAPRSTPPYPQAYPQQPQPPYQQQHLQHRPPIYHPQQHPYPQAYPQQPPGYYGGGGPPSLRAPSLRPAYHPGVPAPLPDRPLDGQGLTPAQAYQAQVAHGAQWQQQRSHSPAPPHAHQPTAQQGPPALSVAIGGDGGRLGISFDSYESPASPTSHSHPPNGNGNANGNGGGAGGEGGEEDDEESELPWARRESSCSFLSLLLGLGAGLHPHRLYAAAPRYERTRARFPPARRGEANR</sequence>
<dbReference type="Proteomes" id="UP001218218">
    <property type="component" value="Unassembled WGS sequence"/>
</dbReference>
<dbReference type="EMBL" id="JARIHO010000089">
    <property type="protein sequence ID" value="KAJ7307039.1"/>
    <property type="molecule type" value="Genomic_DNA"/>
</dbReference>
<accession>A0AAD7EAD3</accession>
<feature type="compositionally biased region" description="Gly residues" evidence="1">
    <location>
        <begin position="188"/>
        <end position="199"/>
    </location>
</feature>
<evidence type="ECO:0000313" key="2">
    <source>
        <dbReference type="EMBL" id="KAJ7307039.1"/>
    </source>
</evidence>
<feature type="compositionally biased region" description="Acidic residues" evidence="1">
    <location>
        <begin position="200"/>
        <end position="209"/>
    </location>
</feature>
<evidence type="ECO:0000313" key="3">
    <source>
        <dbReference type="Proteomes" id="UP001218218"/>
    </source>
</evidence>
<evidence type="ECO:0000256" key="1">
    <source>
        <dbReference type="SAM" id="MobiDB-lite"/>
    </source>
</evidence>
<keyword evidence="3" id="KW-1185">Reference proteome</keyword>
<name>A0AAD7EAD3_9AGAR</name>
<dbReference type="AlphaFoldDB" id="A0AAD7EAD3"/>